<comment type="similarity">
    <text evidence="7">Belongs to the DEAD box helicase family.</text>
</comment>
<evidence type="ECO:0000256" key="4">
    <source>
        <dbReference type="ARBA" id="ARBA00022806"/>
    </source>
</evidence>
<evidence type="ECO:0000259" key="10">
    <source>
        <dbReference type="PROSITE" id="PS51194"/>
    </source>
</evidence>
<dbReference type="GO" id="GO:0005829">
    <property type="term" value="C:cytosol"/>
    <property type="evidence" value="ECO:0007669"/>
    <property type="project" value="TreeGrafter"/>
</dbReference>
<dbReference type="RefSeq" id="WP_211629971.1">
    <property type="nucleotide sequence ID" value="NZ_CP073100.1"/>
</dbReference>
<dbReference type="PROSITE" id="PS51195">
    <property type="entry name" value="Q_MOTIF"/>
    <property type="match status" value="1"/>
</dbReference>
<dbReference type="EC" id="3.6.4.13" evidence="1"/>
<dbReference type="InterPro" id="IPR044742">
    <property type="entry name" value="DEAD/DEAH_RhlB"/>
</dbReference>
<evidence type="ECO:0000313" key="12">
    <source>
        <dbReference type="EMBL" id="QUE49882.1"/>
    </source>
</evidence>
<dbReference type="GO" id="GO:0003724">
    <property type="term" value="F:RNA helicase activity"/>
    <property type="evidence" value="ECO:0007669"/>
    <property type="project" value="UniProtKB-EC"/>
</dbReference>
<keyword evidence="13" id="KW-1185">Reference proteome</keyword>
<dbReference type="InterPro" id="IPR014001">
    <property type="entry name" value="Helicase_ATP-bd"/>
</dbReference>
<dbReference type="PROSITE" id="PS51194">
    <property type="entry name" value="HELICASE_CTER"/>
    <property type="match status" value="1"/>
</dbReference>
<dbReference type="GO" id="GO:0033592">
    <property type="term" value="F:RNA strand annealing activity"/>
    <property type="evidence" value="ECO:0007669"/>
    <property type="project" value="TreeGrafter"/>
</dbReference>
<dbReference type="AlphaFoldDB" id="A0A975G6U1"/>
<dbReference type="Gene3D" id="3.30.70.330">
    <property type="match status" value="1"/>
</dbReference>
<proteinExistence type="inferred from homology"/>
<dbReference type="InterPro" id="IPR005580">
    <property type="entry name" value="DbpA/CsdA_RNA-bd_dom"/>
</dbReference>
<evidence type="ECO:0000259" key="9">
    <source>
        <dbReference type="PROSITE" id="PS51192"/>
    </source>
</evidence>
<keyword evidence="4 7" id="KW-0347">Helicase</keyword>
<dbReference type="GO" id="GO:0016787">
    <property type="term" value="F:hydrolase activity"/>
    <property type="evidence" value="ECO:0007669"/>
    <property type="project" value="UniProtKB-KW"/>
</dbReference>
<dbReference type="InterPro" id="IPR000629">
    <property type="entry name" value="RNA-helicase_DEAD-box_CS"/>
</dbReference>
<feature type="domain" description="Helicase ATP-binding" evidence="9">
    <location>
        <begin position="35"/>
        <end position="206"/>
    </location>
</feature>
<keyword evidence="2 7" id="KW-0547">Nucleotide-binding</keyword>
<dbReference type="KEGG" id="lamb:KBB96_13505"/>
<dbReference type="EMBL" id="CP073100">
    <property type="protein sequence ID" value="QUE49882.1"/>
    <property type="molecule type" value="Genomic_DNA"/>
</dbReference>
<dbReference type="Proteomes" id="UP000676169">
    <property type="component" value="Chromosome"/>
</dbReference>
<evidence type="ECO:0000256" key="3">
    <source>
        <dbReference type="ARBA" id="ARBA00022801"/>
    </source>
</evidence>
<dbReference type="InterPro" id="IPR012677">
    <property type="entry name" value="Nucleotide-bd_a/b_plait_sf"/>
</dbReference>
<keyword evidence="3 7" id="KW-0378">Hydrolase</keyword>
<evidence type="ECO:0000313" key="13">
    <source>
        <dbReference type="Proteomes" id="UP000676169"/>
    </source>
</evidence>
<feature type="domain" description="DEAD-box RNA helicase Q" evidence="11">
    <location>
        <begin position="4"/>
        <end position="32"/>
    </location>
</feature>
<dbReference type="SMART" id="SM00487">
    <property type="entry name" value="DEXDc"/>
    <property type="match status" value="1"/>
</dbReference>
<dbReference type="PANTHER" id="PTHR47963:SF8">
    <property type="entry name" value="ATP-DEPENDENT RNA HELICASE DEAD"/>
    <property type="match status" value="1"/>
</dbReference>
<name>A0A975G6U1_9BACT</name>
<feature type="short sequence motif" description="Q motif" evidence="6">
    <location>
        <begin position="4"/>
        <end position="32"/>
    </location>
</feature>
<reference evidence="12" key="1">
    <citation type="submission" date="2021-04" db="EMBL/GenBank/DDBJ databases">
        <title>Luteolibacter sp. 32A isolated from the skin of an Anderson's salamander (Ambystoma andersonii).</title>
        <authorList>
            <person name="Spergser J."/>
            <person name="Busse H.-J."/>
        </authorList>
    </citation>
    <scope>NUCLEOTIDE SEQUENCE</scope>
    <source>
        <strain evidence="12">32A</strain>
    </source>
</reference>
<gene>
    <name evidence="12" type="ORF">KBB96_13505</name>
</gene>
<evidence type="ECO:0000256" key="6">
    <source>
        <dbReference type="PROSITE-ProRule" id="PRU00552"/>
    </source>
</evidence>
<dbReference type="Gene3D" id="3.40.50.300">
    <property type="entry name" value="P-loop containing nucleotide triphosphate hydrolases"/>
    <property type="match status" value="2"/>
</dbReference>
<organism evidence="12 13">
    <name type="scientific">Luteolibacter ambystomatis</name>
    <dbReference type="NCBI Taxonomy" id="2824561"/>
    <lineage>
        <taxon>Bacteria</taxon>
        <taxon>Pseudomonadati</taxon>
        <taxon>Verrucomicrobiota</taxon>
        <taxon>Verrucomicrobiia</taxon>
        <taxon>Verrucomicrobiales</taxon>
        <taxon>Verrucomicrobiaceae</taxon>
        <taxon>Luteolibacter</taxon>
    </lineage>
</organism>
<dbReference type="InterPro" id="IPR001650">
    <property type="entry name" value="Helicase_C-like"/>
</dbReference>
<dbReference type="PROSITE" id="PS00039">
    <property type="entry name" value="DEAD_ATP_HELICASE"/>
    <property type="match status" value="1"/>
</dbReference>
<dbReference type="GO" id="GO:0009409">
    <property type="term" value="P:response to cold"/>
    <property type="evidence" value="ECO:0007669"/>
    <property type="project" value="TreeGrafter"/>
</dbReference>
<dbReference type="InterPro" id="IPR050547">
    <property type="entry name" value="DEAD_box_RNA_helicases"/>
</dbReference>
<dbReference type="Pfam" id="PF00271">
    <property type="entry name" value="Helicase_C"/>
    <property type="match status" value="1"/>
</dbReference>
<dbReference type="InterPro" id="IPR027417">
    <property type="entry name" value="P-loop_NTPase"/>
</dbReference>
<evidence type="ECO:0000259" key="11">
    <source>
        <dbReference type="PROSITE" id="PS51195"/>
    </source>
</evidence>
<dbReference type="GO" id="GO:0005524">
    <property type="term" value="F:ATP binding"/>
    <property type="evidence" value="ECO:0007669"/>
    <property type="project" value="UniProtKB-KW"/>
</dbReference>
<dbReference type="CDD" id="cd00268">
    <property type="entry name" value="DEADc"/>
    <property type="match status" value="1"/>
</dbReference>
<dbReference type="InterPro" id="IPR014014">
    <property type="entry name" value="RNA_helicase_DEAD_Q_motif"/>
</dbReference>
<dbReference type="Pfam" id="PF00270">
    <property type="entry name" value="DEAD"/>
    <property type="match status" value="1"/>
</dbReference>
<dbReference type="SUPFAM" id="SSF52540">
    <property type="entry name" value="P-loop containing nucleoside triphosphate hydrolases"/>
    <property type="match status" value="1"/>
</dbReference>
<sequence>MDTPPFSELGLPEELLAAVESLGFERPSPIQALSIPVALTGSDMLGLSQTGSGKTAAFALPVLAKINLQTYAPQALMVCPTRELAVQVCEEVHRLGAKMRGLRAVPVYGGAPMDRQLRALRDGAHIVVGTPGRLLDHVRRGSFDTSQIAHVVLDEADRMLDLGFREEMEEMLAALPKERQTLFFSATMSPGVKRLIEHFGRDPKTVKVEQKAMTVSTIDQSCIEVRERSKVEVISRLLDMEAPKLAIIFCNTKRAVDECTEALLARGYSADRLHGDITQQMRERVLKRFRDGIIEVLVATDVAARGLDVEDIEAVFNYDLPQDPEDYVHRIGRTGRAGRSGRAVSFVFGREIHRLEMIERYTRHPIRRERVPSQEQVEGKLADQLFEEVKERLTESKFNSYQDQMDRLLEQGFTPTDVASVLFTMLRESSGREFGEIAEDREEPRERRRPGERPVREPREPRERAPRGDDADMTPLFFSLGKMHGVRPGEIVGMLYNEAGLPQGSIGHIKLFDKHSRIDVRSEHAERLLQVVKGIKLRGRPFILDYDRGPGDRTRGHGR</sequence>
<dbReference type="Pfam" id="PF03880">
    <property type="entry name" value="DbpA"/>
    <property type="match status" value="1"/>
</dbReference>
<dbReference type="GO" id="GO:0005840">
    <property type="term" value="C:ribosome"/>
    <property type="evidence" value="ECO:0007669"/>
    <property type="project" value="TreeGrafter"/>
</dbReference>
<dbReference type="CDD" id="cd18787">
    <property type="entry name" value="SF2_C_DEAD"/>
    <property type="match status" value="1"/>
</dbReference>
<evidence type="ECO:0000256" key="1">
    <source>
        <dbReference type="ARBA" id="ARBA00012552"/>
    </source>
</evidence>
<evidence type="ECO:0000256" key="5">
    <source>
        <dbReference type="ARBA" id="ARBA00022840"/>
    </source>
</evidence>
<keyword evidence="5 7" id="KW-0067">ATP-binding</keyword>
<evidence type="ECO:0000256" key="2">
    <source>
        <dbReference type="ARBA" id="ARBA00022741"/>
    </source>
</evidence>
<evidence type="ECO:0000256" key="7">
    <source>
        <dbReference type="RuleBase" id="RU000492"/>
    </source>
</evidence>
<dbReference type="InterPro" id="IPR011545">
    <property type="entry name" value="DEAD/DEAH_box_helicase_dom"/>
</dbReference>
<dbReference type="PANTHER" id="PTHR47963">
    <property type="entry name" value="DEAD-BOX ATP-DEPENDENT RNA HELICASE 47, MITOCHONDRIAL"/>
    <property type="match status" value="1"/>
</dbReference>
<dbReference type="CDD" id="cd12252">
    <property type="entry name" value="RRM_DbpA"/>
    <property type="match status" value="1"/>
</dbReference>
<feature type="compositionally biased region" description="Basic and acidic residues" evidence="8">
    <location>
        <begin position="442"/>
        <end position="470"/>
    </location>
</feature>
<feature type="domain" description="Helicase C-terminal" evidence="10">
    <location>
        <begin position="217"/>
        <end position="379"/>
    </location>
</feature>
<evidence type="ECO:0000256" key="8">
    <source>
        <dbReference type="SAM" id="MobiDB-lite"/>
    </source>
</evidence>
<dbReference type="SMART" id="SM00490">
    <property type="entry name" value="HELICc"/>
    <property type="match status" value="1"/>
</dbReference>
<accession>A0A975G6U1</accession>
<feature type="region of interest" description="Disordered" evidence="8">
    <location>
        <begin position="433"/>
        <end position="473"/>
    </location>
</feature>
<dbReference type="PROSITE" id="PS51192">
    <property type="entry name" value="HELICASE_ATP_BIND_1"/>
    <property type="match status" value="1"/>
</dbReference>
<protein>
    <recommendedName>
        <fullName evidence="1">RNA helicase</fullName>
        <ecNumber evidence="1">3.6.4.13</ecNumber>
    </recommendedName>
</protein>